<evidence type="ECO:0000313" key="1">
    <source>
        <dbReference type="EMBL" id="KAK2626344.1"/>
    </source>
</evidence>
<evidence type="ECO:0000313" key="2">
    <source>
        <dbReference type="Proteomes" id="UP001285354"/>
    </source>
</evidence>
<dbReference type="Proteomes" id="UP001285354">
    <property type="component" value="Unassembled WGS sequence"/>
</dbReference>
<proteinExistence type="predicted"/>
<reference evidence="1" key="1">
    <citation type="submission" date="2023-06" db="EMBL/GenBank/DDBJ databases">
        <title>Draft genome of Marssonina rosae.</title>
        <authorList>
            <person name="Cheng Q."/>
        </authorList>
    </citation>
    <scope>NUCLEOTIDE SEQUENCE</scope>
    <source>
        <strain evidence="1">R4</strain>
    </source>
</reference>
<protein>
    <submittedName>
        <fullName evidence="1">Uncharacterized protein</fullName>
    </submittedName>
</protein>
<gene>
    <name evidence="1" type="ORF">QTJ16_004606</name>
</gene>
<accession>A0AAD9WEU7</accession>
<comment type="caution">
    <text evidence="1">The sequence shown here is derived from an EMBL/GenBank/DDBJ whole genome shotgun (WGS) entry which is preliminary data.</text>
</comment>
<dbReference type="EMBL" id="JAUBYV010000006">
    <property type="protein sequence ID" value="KAK2626344.1"/>
    <property type="molecule type" value="Genomic_DNA"/>
</dbReference>
<keyword evidence="2" id="KW-1185">Reference proteome</keyword>
<sequence length="326" mass="36592">MSLTDEELRRAIKYLLVKKRILEDSALIDSNENIDTTTDLDDTTSSTPSIFTEEDNRSECSAATTSYSSNFHPHLANYDPYNSPAITMATLDDLVEFVAIRVDWAEFLEVLQVMGIPAGEQEILSYRHLALDSCPESGNFHEFEANRRCVRCYTQLCKSCEECILTSWRVAPDPTKVERKDTLAARKLLSTCKNHQIGLRSARTCLCNDFLMKPTHDCEDGVGHMCRDCARGAKLMLEQPNAVAYEAFCGDTEPVQHVHAYSCGCGDASDLNLPTICKICLGMCIPYMLNQKTSADGEISYEWFNFGWEKLLNAGFINGTCPWVKK</sequence>
<dbReference type="AlphaFoldDB" id="A0AAD9WEU7"/>
<organism evidence="1 2">
    <name type="scientific">Diplocarpon rosae</name>
    <dbReference type="NCBI Taxonomy" id="946125"/>
    <lineage>
        <taxon>Eukaryota</taxon>
        <taxon>Fungi</taxon>
        <taxon>Dikarya</taxon>
        <taxon>Ascomycota</taxon>
        <taxon>Pezizomycotina</taxon>
        <taxon>Leotiomycetes</taxon>
        <taxon>Helotiales</taxon>
        <taxon>Drepanopezizaceae</taxon>
        <taxon>Diplocarpon</taxon>
    </lineage>
</organism>
<name>A0AAD9WEU7_9HELO</name>